<gene>
    <name evidence="2" type="ORF">SAMN05444583_102160</name>
</gene>
<dbReference type="InterPro" id="IPR022521">
    <property type="entry name" value="Rv3660c"/>
</dbReference>
<dbReference type="EMBL" id="FOAW01000002">
    <property type="protein sequence ID" value="SEK51061.1"/>
    <property type="molecule type" value="Genomic_DNA"/>
</dbReference>
<reference evidence="3" key="1">
    <citation type="submission" date="2016-10" db="EMBL/GenBank/DDBJ databases">
        <authorList>
            <person name="Varghese N."/>
            <person name="Submissions S."/>
        </authorList>
    </citation>
    <scope>NUCLEOTIDE SEQUENCE [LARGE SCALE GENOMIC DNA]</scope>
    <source>
        <strain evidence="3">DSM 44675</strain>
    </source>
</reference>
<evidence type="ECO:0000259" key="1">
    <source>
        <dbReference type="Pfam" id="PF26563"/>
    </source>
</evidence>
<dbReference type="GO" id="GO:0016887">
    <property type="term" value="F:ATP hydrolysis activity"/>
    <property type="evidence" value="ECO:0007669"/>
    <property type="project" value="TreeGrafter"/>
</dbReference>
<keyword evidence="3" id="KW-1185">Reference proteome</keyword>
<dbReference type="InterPro" id="IPR027417">
    <property type="entry name" value="P-loop_NTPase"/>
</dbReference>
<dbReference type="OrthoDB" id="3252838at2"/>
<evidence type="ECO:0000313" key="2">
    <source>
        <dbReference type="EMBL" id="SEK51061.1"/>
    </source>
</evidence>
<dbReference type="Pfam" id="PF26563">
    <property type="entry name" value="Rv3660c_N"/>
    <property type="match status" value="1"/>
</dbReference>
<dbReference type="PANTHER" id="PTHR43384">
    <property type="entry name" value="SEPTUM SITE-DETERMINING PROTEIN MIND HOMOLOG, CHLOROPLASTIC-RELATED"/>
    <property type="match status" value="1"/>
</dbReference>
<dbReference type="GO" id="GO:0005829">
    <property type="term" value="C:cytosol"/>
    <property type="evidence" value="ECO:0007669"/>
    <property type="project" value="TreeGrafter"/>
</dbReference>
<name>A0A1H7HLC3_9NOCA</name>
<keyword evidence="2" id="KW-0347">Helicase</keyword>
<dbReference type="Proteomes" id="UP000198677">
    <property type="component" value="Unassembled WGS sequence"/>
</dbReference>
<dbReference type="Gene3D" id="3.40.50.300">
    <property type="entry name" value="P-loop containing nucleotide triphosphate hydrolases"/>
    <property type="match status" value="1"/>
</dbReference>
<protein>
    <submittedName>
        <fullName evidence="2">Helicase/secretion neighborhood CpaE-like protein</fullName>
    </submittedName>
</protein>
<proteinExistence type="predicted"/>
<keyword evidence="2" id="KW-0067">ATP-binding</keyword>
<dbReference type="InterPro" id="IPR059050">
    <property type="entry name" value="Rv3660c_N"/>
</dbReference>
<dbReference type="PANTHER" id="PTHR43384:SF11">
    <property type="entry name" value="SEPTUM SITE DETERMINING PROTEIN"/>
    <property type="match status" value="1"/>
</dbReference>
<keyword evidence="2" id="KW-0547">Nucleotide-binding</keyword>
<organism evidence="2 3">
    <name type="scientific">Rhodococcus maanshanensis</name>
    <dbReference type="NCBI Taxonomy" id="183556"/>
    <lineage>
        <taxon>Bacteria</taxon>
        <taxon>Bacillati</taxon>
        <taxon>Actinomycetota</taxon>
        <taxon>Actinomycetes</taxon>
        <taxon>Mycobacteriales</taxon>
        <taxon>Nocardiaceae</taxon>
        <taxon>Rhodococcus</taxon>
    </lineage>
</organism>
<dbReference type="InterPro" id="IPR050625">
    <property type="entry name" value="ParA/MinD_ATPase"/>
</dbReference>
<dbReference type="GO" id="GO:0004386">
    <property type="term" value="F:helicase activity"/>
    <property type="evidence" value="ECO:0007669"/>
    <property type="project" value="UniProtKB-KW"/>
</dbReference>
<dbReference type="NCBIfam" id="TIGR03815">
    <property type="entry name" value="CpaE_hom_Actino"/>
    <property type="match status" value="1"/>
</dbReference>
<dbReference type="AlphaFoldDB" id="A0A1H7HLC3"/>
<feature type="domain" description="Rv3660c-like CheY-like N-terminal" evidence="1">
    <location>
        <begin position="22"/>
        <end position="124"/>
    </location>
</feature>
<dbReference type="RefSeq" id="WP_072750475.1">
    <property type="nucleotide sequence ID" value="NZ_FOAW01000002.1"/>
</dbReference>
<accession>A0A1H7HLC3</accession>
<dbReference type="GO" id="GO:0009898">
    <property type="term" value="C:cytoplasmic side of plasma membrane"/>
    <property type="evidence" value="ECO:0007669"/>
    <property type="project" value="TreeGrafter"/>
</dbReference>
<keyword evidence="2" id="KW-0378">Hydrolase</keyword>
<evidence type="ECO:0000313" key="3">
    <source>
        <dbReference type="Proteomes" id="UP000198677"/>
    </source>
</evidence>
<dbReference type="GO" id="GO:0005524">
    <property type="term" value="F:ATP binding"/>
    <property type="evidence" value="ECO:0007669"/>
    <property type="project" value="TreeGrafter"/>
</dbReference>
<dbReference type="GO" id="GO:0051782">
    <property type="term" value="P:negative regulation of cell division"/>
    <property type="evidence" value="ECO:0007669"/>
    <property type="project" value="TreeGrafter"/>
</dbReference>
<sequence length="371" mass="36743">MEPPHAPDAPRPSNVRPVLAVLAEDGLSLSVRRAAAAADRALDERMLPIPRQVWDGAASIALDPAAARACAADALPRRSAVHVVCQGPPGLPEWQAAAAVGAESVLVLPADEPTLVQSLAQRRDRIVAGGSVIAVVGGCGGAGASTLAAAIALAGPARRAGSRSLLVDADPHGGGLDLLLGLEDRPGLRWPAVVVEGGQVSAAALHDALPGAGAGVAVLSCGRGGEAGRPSATAMRAMIESGCGAGDLVVCDVGRGLGDLAAAVFDLADLVAVVVPAQVRSAAAAESVVAAARTRNPNVGVVVRGPAPGGLRGRDVAELLGLPVLAVMRPQPRLSAALERGGLRLRRRSPLAAGAGAILEVLGTGTGGRAG</sequence>
<dbReference type="SUPFAM" id="SSF52540">
    <property type="entry name" value="P-loop containing nucleoside triphosphate hydrolases"/>
    <property type="match status" value="1"/>
</dbReference>